<feature type="site" description="Important for substrate specificity" evidence="5">
    <location>
        <position position="12"/>
    </location>
</feature>
<dbReference type="NCBIfam" id="TIGR00172">
    <property type="entry name" value="maf"/>
    <property type="match status" value="1"/>
</dbReference>
<evidence type="ECO:0000256" key="5">
    <source>
        <dbReference type="HAMAP-Rule" id="MF_00528"/>
    </source>
</evidence>
<comment type="cofactor">
    <cofactor evidence="5">
        <name>a divalent metal cation</name>
        <dbReference type="ChEBI" id="CHEBI:60240"/>
    </cofactor>
</comment>
<evidence type="ECO:0000256" key="2">
    <source>
        <dbReference type="ARBA" id="ARBA00022490"/>
    </source>
</evidence>
<feature type="active site" description="Proton acceptor" evidence="5">
    <location>
        <position position="69"/>
    </location>
</feature>
<comment type="similarity">
    <text evidence="5">Belongs to the Maf family. YceF subfamily.</text>
</comment>
<dbReference type="PANTHER" id="PTHR43213:SF10">
    <property type="entry name" value="7-METHYL-GTP PYROPHOSPHATASE"/>
    <property type="match status" value="1"/>
</dbReference>
<feature type="site" description="Important for substrate specificity" evidence="5">
    <location>
        <position position="70"/>
    </location>
</feature>
<dbReference type="EMBL" id="BSYJ01000005">
    <property type="protein sequence ID" value="GMG88295.1"/>
    <property type="molecule type" value="Genomic_DNA"/>
</dbReference>
<keyword evidence="7" id="KW-1185">Reference proteome</keyword>
<evidence type="ECO:0000313" key="6">
    <source>
        <dbReference type="EMBL" id="GMG88295.1"/>
    </source>
</evidence>
<dbReference type="PIRSF" id="PIRSF006305">
    <property type="entry name" value="Maf"/>
    <property type="match status" value="1"/>
</dbReference>
<comment type="caution">
    <text evidence="5">Lacks conserved residue(s) required for the propagation of feature annotation.</text>
</comment>
<evidence type="ECO:0000256" key="3">
    <source>
        <dbReference type="ARBA" id="ARBA00022801"/>
    </source>
</evidence>
<dbReference type="RefSeq" id="WP_285764901.1">
    <property type="nucleotide sequence ID" value="NZ_BSYJ01000005.1"/>
</dbReference>
<keyword evidence="4 5" id="KW-0546">Nucleotide metabolism</keyword>
<dbReference type="PANTHER" id="PTHR43213">
    <property type="entry name" value="BIFUNCTIONAL DTTP/UTP PYROPHOSPHATASE/METHYLTRANSFERASE PROTEIN-RELATED"/>
    <property type="match status" value="1"/>
</dbReference>
<comment type="catalytic activity">
    <reaction evidence="5">
        <text>N(7)-methyl-GTP + H2O = N(7)-methyl-GMP + diphosphate + H(+)</text>
        <dbReference type="Rhea" id="RHEA:58744"/>
        <dbReference type="ChEBI" id="CHEBI:15377"/>
        <dbReference type="ChEBI" id="CHEBI:15378"/>
        <dbReference type="ChEBI" id="CHEBI:33019"/>
        <dbReference type="ChEBI" id="CHEBI:58285"/>
        <dbReference type="ChEBI" id="CHEBI:87133"/>
    </reaction>
</comment>
<comment type="caution">
    <text evidence="6">The sequence shown here is derived from an EMBL/GenBank/DDBJ whole genome shotgun (WGS) entry which is preliminary data.</text>
</comment>
<dbReference type="SUPFAM" id="SSF52972">
    <property type="entry name" value="ITPase-like"/>
    <property type="match status" value="1"/>
</dbReference>
<protein>
    <recommendedName>
        <fullName evidence="5">7-methyl-GTP pyrophosphatase</fullName>
        <shortName evidence="5">m(7)GTP pyrophosphatase</shortName>
        <ecNumber evidence="5">3.6.1.-</ecNumber>
    </recommendedName>
</protein>
<dbReference type="HAMAP" id="MF_00528">
    <property type="entry name" value="Maf"/>
    <property type="match status" value="1"/>
</dbReference>
<dbReference type="EC" id="3.6.1.-" evidence="5"/>
<dbReference type="InterPro" id="IPR003697">
    <property type="entry name" value="Maf-like"/>
</dbReference>
<dbReference type="Pfam" id="PF02545">
    <property type="entry name" value="Maf"/>
    <property type="match status" value="1"/>
</dbReference>
<proteinExistence type="inferred from homology"/>
<keyword evidence="3 5" id="KW-0378">Hydrolase</keyword>
<accession>A0ABQ6M203</accession>
<evidence type="ECO:0000313" key="7">
    <source>
        <dbReference type="Proteomes" id="UP001224392"/>
    </source>
</evidence>
<dbReference type="CDD" id="cd00555">
    <property type="entry name" value="Maf"/>
    <property type="match status" value="1"/>
</dbReference>
<organism evidence="6 7">
    <name type="scientific">Biformimicrobium ophioploci</name>
    <dbReference type="NCBI Taxonomy" id="3036711"/>
    <lineage>
        <taxon>Bacteria</taxon>
        <taxon>Pseudomonadati</taxon>
        <taxon>Pseudomonadota</taxon>
        <taxon>Gammaproteobacteria</taxon>
        <taxon>Cellvibrionales</taxon>
        <taxon>Microbulbiferaceae</taxon>
        <taxon>Biformimicrobium</taxon>
    </lineage>
</organism>
<evidence type="ECO:0000256" key="1">
    <source>
        <dbReference type="ARBA" id="ARBA00004496"/>
    </source>
</evidence>
<dbReference type="Gene3D" id="3.90.950.10">
    <property type="match status" value="1"/>
</dbReference>
<evidence type="ECO:0000256" key="4">
    <source>
        <dbReference type="ARBA" id="ARBA00023080"/>
    </source>
</evidence>
<sequence length="196" mass="21536">MRELVLASSSPYRAALLEKLGLPFITSAPYINEARIGAESAPQLAERLALEKAFALAQDHPDALIIGSDQVAELDGTQLTKPGSFDRAVDQLQRCSGRGVIFHTGLCLLDPRSGTHQKAVEPFEVAFRELEPDEIENYLRREEPYDCAGSFKCEGLGITLFRGLNGRDFNSLIGLPLIRLCEMLRVKGVNPLLPEA</sequence>
<gene>
    <name evidence="6" type="ORF">MNKW57_26160</name>
</gene>
<feature type="site" description="Important for substrate specificity" evidence="5">
    <location>
        <position position="154"/>
    </location>
</feature>
<reference evidence="6 7" key="1">
    <citation type="submission" date="2023-04" db="EMBL/GenBank/DDBJ databases">
        <title>Marinobulbifer ophiurae gen. nov., sp. Nov., isolate from tissue of brittle star Ophioplocus japonicus.</title>
        <authorList>
            <person name="Kawano K."/>
            <person name="Sawayama S."/>
            <person name="Nakagawa S."/>
        </authorList>
    </citation>
    <scope>NUCLEOTIDE SEQUENCE [LARGE SCALE GENOMIC DNA]</scope>
    <source>
        <strain evidence="6 7">NKW57</strain>
    </source>
</reference>
<keyword evidence="2 5" id="KW-0963">Cytoplasm</keyword>
<dbReference type="InterPro" id="IPR029001">
    <property type="entry name" value="ITPase-like_fam"/>
</dbReference>
<dbReference type="Proteomes" id="UP001224392">
    <property type="component" value="Unassembled WGS sequence"/>
</dbReference>
<comment type="subcellular location">
    <subcellularLocation>
        <location evidence="1 5">Cytoplasm</location>
    </subcellularLocation>
</comment>
<comment type="function">
    <text evidence="5">Nucleoside triphosphate pyrophosphatase that hydrolyzes 7-methyl-GTP (m(7)GTP). May have a dual role in cell division arrest and in preventing the incorporation of modified nucleotides into cellular nucleic acids.</text>
</comment>
<name>A0ABQ6M203_9GAMM</name>